<dbReference type="GO" id="GO:0030422">
    <property type="term" value="P:siRNA processing"/>
    <property type="evidence" value="ECO:0007669"/>
    <property type="project" value="TreeGrafter"/>
</dbReference>
<dbReference type="EC" id="2.7.7.48" evidence="1"/>
<keyword evidence="1" id="KW-0548">Nucleotidyltransferase</keyword>
<dbReference type="InterPro" id="IPR007855">
    <property type="entry name" value="RDRP"/>
</dbReference>
<organism evidence="4 5">
    <name type="scientific">Podospora fimiseda</name>
    <dbReference type="NCBI Taxonomy" id="252190"/>
    <lineage>
        <taxon>Eukaryota</taxon>
        <taxon>Fungi</taxon>
        <taxon>Dikarya</taxon>
        <taxon>Ascomycota</taxon>
        <taxon>Pezizomycotina</taxon>
        <taxon>Sordariomycetes</taxon>
        <taxon>Sordariomycetidae</taxon>
        <taxon>Sordariales</taxon>
        <taxon>Podosporaceae</taxon>
        <taxon>Podospora</taxon>
    </lineage>
</organism>
<keyword evidence="1" id="KW-0694">RNA-binding</keyword>
<reference evidence="4" key="1">
    <citation type="journal article" date="2023" name="Mol. Phylogenet. Evol.">
        <title>Genome-scale phylogeny and comparative genomics of the fungal order Sordariales.</title>
        <authorList>
            <person name="Hensen N."/>
            <person name="Bonometti L."/>
            <person name="Westerberg I."/>
            <person name="Brannstrom I.O."/>
            <person name="Guillou S."/>
            <person name="Cros-Aarteil S."/>
            <person name="Calhoun S."/>
            <person name="Haridas S."/>
            <person name="Kuo A."/>
            <person name="Mondo S."/>
            <person name="Pangilinan J."/>
            <person name="Riley R."/>
            <person name="LaButti K."/>
            <person name="Andreopoulos B."/>
            <person name="Lipzen A."/>
            <person name="Chen C."/>
            <person name="Yan M."/>
            <person name="Daum C."/>
            <person name="Ng V."/>
            <person name="Clum A."/>
            <person name="Steindorff A."/>
            <person name="Ohm R.A."/>
            <person name="Martin F."/>
            <person name="Silar P."/>
            <person name="Natvig D.O."/>
            <person name="Lalanne C."/>
            <person name="Gautier V."/>
            <person name="Ament-Velasquez S.L."/>
            <person name="Kruys A."/>
            <person name="Hutchinson M.I."/>
            <person name="Powell A.J."/>
            <person name="Barry K."/>
            <person name="Miller A.N."/>
            <person name="Grigoriev I.V."/>
            <person name="Debuchy R."/>
            <person name="Gladieux P."/>
            <person name="Hiltunen Thoren M."/>
            <person name="Johannesson H."/>
        </authorList>
    </citation>
    <scope>NUCLEOTIDE SEQUENCE</scope>
    <source>
        <strain evidence="4">CBS 990.96</strain>
    </source>
</reference>
<evidence type="ECO:0000256" key="1">
    <source>
        <dbReference type="RuleBase" id="RU363098"/>
    </source>
</evidence>
<feature type="domain" description="RDRP core" evidence="2">
    <location>
        <begin position="415"/>
        <end position="1011"/>
    </location>
</feature>
<evidence type="ECO:0000259" key="2">
    <source>
        <dbReference type="Pfam" id="PF05183"/>
    </source>
</evidence>
<sequence length="1206" mass="137606">MEVFMRNIEEDLTEHALEELMRPVLEKLNIIDFHCGKRKKTKNAKTTFLDKADGQRFLAKHGEEQPATVRLFIMGKPCFCVQSKFPPDKTTLKVLQYEKDERAKALTKTPTVAEPETNSAIIKMDATTLRCGYHAFFDGRFAFVSEWEVNVDCTVKFANWDLILTFRHPQLGKQFKVRISYRSIIHLLWSDKGHVSVILSHCPTFIKSNHPDLSWISPTPPSRVPAIDDAHKVVAPFCLVYHFTLPHDTVGAQILRVKHKGIVAVTKHDTALLDPYSTPSGLHFDQAHKRLKKELGQYAINNTLPFDLLFMLQALVHNNYLHPDTVSTLALKLAELFKRAKLNHDNQAPISIDTFKKLFQWIDYPHPDVDSRNTHVGGIIEYLIKEEETYRDRPSIETKLFDPTGSRVFVFRVNVAPTSITFHGPEMEAKNRVLRKFPDHTNHFIRMQFSDENSEGLYYSPRFGLDEIYERFKSVLNTGISIAGRQYDFLGFSHSSLRARSAWISAPFIYQKRLCFSHNIVDDLGDFESIKSPARRAARIGQAFSDTPFAVPLKENGIRVDYIQDVENKDTKRVFSDGVGTISQGAADAIHDVVMSSKGFATCFQIRWAGAKGMLTLDTRLPGNLIRIRPSMRKFVSKDDHNLEICDLAWKPIPLVLNRLLIKILEDMGAPGSWFLELQEIEVERLRGVTLTVFNTAGFLHEKGFCQSVQLHKLLRQIDKMGLDYRTDTFLRNTIEALLLAELRLLKHKSRIPVQQGITLFGVMDETGFLEEGEIYIAYEPSNQDPPPTGKVLVSRSPSLHPGDIQSAINVLPPDDNPLRSLHHCIVFSQKGSRDLPSELSGGDLDGDMYHVIWDEEIVGKVETFVPAEYPPVQPLELDRPVERSDMSDFFIEFMKTDRLGIIANRHQILADIKDLGTLDPGCLKLAELHSAAVDFSKSGREVGMKSMPKNPRWKPDFMARAPDIQIYDKGDVELDDYVVHEYDDDDSGDPGPRLRYYKSEKIIGQLFRAVDEHRIWHESIRRTLPRGVVPFWRDFVDKIIRDRISPLGNVNWHRRVGEATQIRRAYNEAVYSIMVQFSDHPYKPLMELEAFVGTVISKTGSLNSRQRDKSIRLKDEYERISTWIIRDMRKDRSEEKSDDNHELDALELCLACVYVGCNMEGGARTNHGRPSRRASSDNLVSFKFVAASALLRELKSVEISGRNPG</sequence>
<gene>
    <name evidence="4" type="ORF">QBC38DRAFT_512449</name>
</gene>
<proteinExistence type="inferred from homology"/>
<dbReference type="Pfam" id="PF25358">
    <property type="entry name" value="PH_fung_RdRP"/>
    <property type="match status" value="1"/>
</dbReference>
<comment type="similarity">
    <text evidence="1">Belongs to the RdRP family.</text>
</comment>
<evidence type="ECO:0000259" key="3">
    <source>
        <dbReference type="Pfam" id="PF25358"/>
    </source>
</evidence>
<dbReference type="Proteomes" id="UP001301958">
    <property type="component" value="Unassembled WGS sequence"/>
</dbReference>
<dbReference type="InterPro" id="IPR057596">
    <property type="entry name" value="RDRP_core"/>
</dbReference>
<dbReference type="GO" id="GO:0031380">
    <property type="term" value="C:nuclear RNA-directed RNA polymerase complex"/>
    <property type="evidence" value="ECO:0007669"/>
    <property type="project" value="TreeGrafter"/>
</dbReference>
<feature type="domain" description="RdRP-like PH" evidence="3">
    <location>
        <begin position="124"/>
        <end position="265"/>
    </location>
</feature>
<dbReference type="GO" id="GO:0003968">
    <property type="term" value="F:RNA-directed RNA polymerase activity"/>
    <property type="evidence" value="ECO:0007669"/>
    <property type="project" value="UniProtKB-KW"/>
</dbReference>
<comment type="catalytic activity">
    <reaction evidence="1">
        <text>RNA(n) + a ribonucleoside 5'-triphosphate = RNA(n+1) + diphosphate</text>
        <dbReference type="Rhea" id="RHEA:21248"/>
        <dbReference type="Rhea" id="RHEA-COMP:14527"/>
        <dbReference type="Rhea" id="RHEA-COMP:17342"/>
        <dbReference type="ChEBI" id="CHEBI:33019"/>
        <dbReference type="ChEBI" id="CHEBI:61557"/>
        <dbReference type="ChEBI" id="CHEBI:140395"/>
        <dbReference type="EC" id="2.7.7.48"/>
    </reaction>
</comment>
<protein>
    <recommendedName>
        <fullName evidence="1">RNA-dependent RNA polymerase</fullName>
        <ecNumber evidence="1">2.7.7.48</ecNumber>
    </recommendedName>
</protein>
<dbReference type="PANTHER" id="PTHR23079:SF17">
    <property type="entry name" value="RNA-DEPENDENT RNA POLYMERASE"/>
    <property type="match status" value="1"/>
</dbReference>
<dbReference type="InterPro" id="IPR057503">
    <property type="entry name" value="PH_RdRP"/>
</dbReference>
<keyword evidence="5" id="KW-1185">Reference proteome</keyword>
<comment type="caution">
    <text evidence="4">The sequence shown here is derived from an EMBL/GenBank/DDBJ whole genome shotgun (WGS) entry which is preliminary data.</text>
</comment>
<reference evidence="4" key="2">
    <citation type="submission" date="2023-05" db="EMBL/GenBank/DDBJ databases">
        <authorList>
            <consortium name="Lawrence Berkeley National Laboratory"/>
            <person name="Steindorff A."/>
            <person name="Hensen N."/>
            <person name="Bonometti L."/>
            <person name="Westerberg I."/>
            <person name="Brannstrom I.O."/>
            <person name="Guillou S."/>
            <person name="Cros-Aarteil S."/>
            <person name="Calhoun S."/>
            <person name="Haridas S."/>
            <person name="Kuo A."/>
            <person name="Mondo S."/>
            <person name="Pangilinan J."/>
            <person name="Riley R."/>
            <person name="Labutti K."/>
            <person name="Andreopoulos B."/>
            <person name="Lipzen A."/>
            <person name="Chen C."/>
            <person name="Yanf M."/>
            <person name="Daum C."/>
            <person name="Ng V."/>
            <person name="Clum A."/>
            <person name="Ohm R."/>
            <person name="Martin F."/>
            <person name="Silar P."/>
            <person name="Natvig D."/>
            <person name="Lalanne C."/>
            <person name="Gautier V."/>
            <person name="Ament-Velasquez S.L."/>
            <person name="Kruys A."/>
            <person name="Hutchinson M.I."/>
            <person name="Powell A.J."/>
            <person name="Barry K."/>
            <person name="Miller A.N."/>
            <person name="Grigoriev I.V."/>
            <person name="Debuchy R."/>
            <person name="Gladieux P."/>
            <person name="Thoren M.H."/>
            <person name="Johannesson H."/>
        </authorList>
    </citation>
    <scope>NUCLEOTIDE SEQUENCE</scope>
    <source>
        <strain evidence="4">CBS 990.96</strain>
    </source>
</reference>
<dbReference type="GO" id="GO:0003723">
    <property type="term" value="F:RNA binding"/>
    <property type="evidence" value="ECO:0007669"/>
    <property type="project" value="UniProtKB-KW"/>
</dbReference>
<keyword evidence="1" id="KW-0808">Transferase</keyword>
<dbReference type="Pfam" id="PF05183">
    <property type="entry name" value="RdRP"/>
    <property type="match status" value="1"/>
</dbReference>
<name>A0AAN7BH85_9PEZI</name>
<dbReference type="PANTHER" id="PTHR23079">
    <property type="entry name" value="RNA-DEPENDENT RNA POLYMERASE"/>
    <property type="match status" value="1"/>
</dbReference>
<dbReference type="AlphaFoldDB" id="A0AAN7BH85"/>
<evidence type="ECO:0000313" key="4">
    <source>
        <dbReference type="EMBL" id="KAK4223301.1"/>
    </source>
</evidence>
<accession>A0AAN7BH85</accession>
<evidence type="ECO:0000313" key="5">
    <source>
        <dbReference type="Proteomes" id="UP001301958"/>
    </source>
</evidence>
<dbReference type="EMBL" id="MU865431">
    <property type="protein sequence ID" value="KAK4223301.1"/>
    <property type="molecule type" value="Genomic_DNA"/>
</dbReference>
<keyword evidence="1" id="KW-0696">RNA-directed RNA polymerase</keyword>